<proteinExistence type="predicted"/>
<gene>
    <name evidence="2" type="ORF">LWI28_024831</name>
</gene>
<comment type="caution">
    <text evidence="2">The sequence shown here is derived from an EMBL/GenBank/DDBJ whole genome shotgun (WGS) entry which is preliminary data.</text>
</comment>
<evidence type="ECO:0000313" key="2">
    <source>
        <dbReference type="EMBL" id="KAI9178295.1"/>
    </source>
</evidence>
<evidence type="ECO:0000313" key="3">
    <source>
        <dbReference type="Proteomes" id="UP001064489"/>
    </source>
</evidence>
<dbReference type="EMBL" id="JAJSOW010000102">
    <property type="protein sequence ID" value="KAI9178295.1"/>
    <property type="molecule type" value="Genomic_DNA"/>
</dbReference>
<name>A0AAD5IVY4_ACENE</name>
<dbReference type="Proteomes" id="UP001064489">
    <property type="component" value="Chromosome 5"/>
</dbReference>
<evidence type="ECO:0000256" key="1">
    <source>
        <dbReference type="SAM" id="MobiDB-lite"/>
    </source>
</evidence>
<feature type="compositionally biased region" description="Basic and acidic residues" evidence="1">
    <location>
        <begin position="7"/>
        <end position="38"/>
    </location>
</feature>
<protein>
    <submittedName>
        <fullName evidence="2">Uncharacterized protein</fullName>
    </submittedName>
</protein>
<reference evidence="2" key="1">
    <citation type="journal article" date="2022" name="Plant J.">
        <title>Strategies of tolerance reflected in two North American maple genomes.</title>
        <authorList>
            <person name="McEvoy S.L."/>
            <person name="Sezen U.U."/>
            <person name="Trouern-Trend A."/>
            <person name="McMahon S.M."/>
            <person name="Schaberg P.G."/>
            <person name="Yang J."/>
            <person name="Wegrzyn J.L."/>
            <person name="Swenson N.G."/>
        </authorList>
    </citation>
    <scope>NUCLEOTIDE SEQUENCE</scope>
    <source>
        <strain evidence="2">91603</strain>
    </source>
</reference>
<sequence length="90" mass="10134">MLEDDERISQERVRDFGENAADDSAKSEKMKRENLKVDDSGENVADYSAKRKINLRPLAFVVYEVSSTKNGGGLPAMESRLVTSVSRLRR</sequence>
<accession>A0AAD5IVY4</accession>
<dbReference type="AlphaFoldDB" id="A0AAD5IVY4"/>
<keyword evidence="3" id="KW-1185">Reference proteome</keyword>
<feature type="region of interest" description="Disordered" evidence="1">
    <location>
        <begin position="1"/>
        <end position="38"/>
    </location>
</feature>
<reference evidence="2" key="2">
    <citation type="submission" date="2023-02" db="EMBL/GenBank/DDBJ databases">
        <authorList>
            <person name="Swenson N.G."/>
            <person name="Wegrzyn J.L."/>
            <person name="Mcevoy S.L."/>
        </authorList>
    </citation>
    <scope>NUCLEOTIDE SEQUENCE</scope>
    <source>
        <strain evidence="2">91603</strain>
        <tissue evidence="2">Leaf</tissue>
    </source>
</reference>
<organism evidence="2 3">
    <name type="scientific">Acer negundo</name>
    <name type="common">Box elder</name>
    <dbReference type="NCBI Taxonomy" id="4023"/>
    <lineage>
        <taxon>Eukaryota</taxon>
        <taxon>Viridiplantae</taxon>
        <taxon>Streptophyta</taxon>
        <taxon>Embryophyta</taxon>
        <taxon>Tracheophyta</taxon>
        <taxon>Spermatophyta</taxon>
        <taxon>Magnoliopsida</taxon>
        <taxon>eudicotyledons</taxon>
        <taxon>Gunneridae</taxon>
        <taxon>Pentapetalae</taxon>
        <taxon>rosids</taxon>
        <taxon>malvids</taxon>
        <taxon>Sapindales</taxon>
        <taxon>Sapindaceae</taxon>
        <taxon>Hippocastanoideae</taxon>
        <taxon>Acereae</taxon>
        <taxon>Acer</taxon>
    </lineage>
</organism>